<comment type="caution">
    <text evidence="3">The sequence shown here is derived from an EMBL/GenBank/DDBJ whole genome shotgun (WGS) entry which is preliminary data.</text>
</comment>
<accession>A0ABS9BQQ8</accession>
<evidence type="ECO:0000256" key="1">
    <source>
        <dbReference type="PROSITE-ProRule" id="PRU00339"/>
    </source>
</evidence>
<feature type="transmembrane region" description="Helical" evidence="2">
    <location>
        <begin position="88"/>
        <end position="107"/>
    </location>
</feature>
<evidence type="ECO:0000313" key="3">
    <source>
        <dbReference type="EMBL" id="MCF1750400.1"/>
    </source>
</evidence>
<sequence>MENSNHISQEEFERIERYLIGEMPEAERLAFEQEMAADAALRQYVKEIRIILQEVETTNLRHTLDRFHEEIAATETVPLPQVSKKLAWIPWAVAASLILALGLWVLVGGGQSANERLFTAYFEPDPGLVTAMGVSDQYEFDRGMVDYKMAQYQAAIERWEKLLQQKPKNDTLNYFLGVSYLASEQGDKASSYFQTALESQNSIFADDAWWYLGLTWLKQGEIDKAKDALQRSQKPEAKRLMEEANMR</sequence>
<proteinExistence type="predicted"/>
<protein>
    <submittedName>
        <fullName evidence="3">Tetratricopeptide repeat protein</fullName>
    </submittedName>
</protein>
<organism evidence="3 4">
    <name type="scientific">Mariniradius sediminis</name>
    <dbReference type="NCBI Taxonomy" id="2909237"/>
    <lineage>
        <taxon>Bacteria</taxon>
        <taxon>Pseudomonadati</taxon>
        <taxon>Bacteroidota</taxon>
        <taxon>Cytophagia</taxon>
        <taxon>Cytophagales</taxon>
        <taxon>Cyclobacteriaceae</taxon>
        <taxon>Mariniradius</taxon>
    </lineage>
</organism>
<name>A0ABS9BQQ8_9BACT</name>
<reference evidence="3 4" key="1">
    <citation type="submission" date="2022-01" db="EMBL/GenBank/DDBJ databases">
        <title>Mariniradius saccharolyticus sp. nov., isolated from sediment of a river.</title>
        <authorList>
            <person name="Liu H."/>
        </authorList>
    </citation>
    <scope>NUCLEOTIDE SEQUENCE [LARGE SCALE GENOMIC DNA]</scope>
    <source>
        <strain evidence="3 4">RY-2</strain>
    </source>
</reference>
<keyword evidence="2" id="KW-0472">Membrane</keyword>
<dbReference type="Gene3D" id="1.25.40.10">
    <property type="entry name" value="Tetratricopeptide repeat domain"/>
    <property type="match status" value="1"/>
</dbReference>
<keyword evidence="2" id="KW-1133">Transmembrane helix</keyword>
<feature type="repeat" description="TPR" evidence="1">
    <location>
        <begin position="136"/>
        <end position="169"/>
    </location>
</feature>
<evidence type="ECO:0000256" key="2">
    <source>
        <dbReference type="SAM" id="Phobius"/>
    </source>
</evidence>
<dbReference type="InterPro" id="IPR011990">
    <property type="entry name" value="TPR-like_helical_dom_sf"/>
</dbReference>
<keyword evidence="2" id="KW-0812">Transmembrane</keyword>
<keyword evidence="4" id="KW-1185">Reference proteome</keyword>
<dbReference type="EMBL" id="JAKEVZ010000003">
    <property type="protein sequence ID" value="MCF1750400.1"/>
    <property type="molecule type" value="Genomic_DNA"/>
</dbReference>
<dbReference type="PROSITE" id="PS50005">
    <property type="entry name" value="TPR"/>
    <property type="match status" value="1"/>
</dbReference>
<dbReference type="Proteomes" id="UP001201449">
    <property type="component" value="Unassembled WGS sequence"/>
</dbReference>
<dbReference type="RefSeq" id="WP_234860506.1">
    <property type="nucleotide sequence ID" value="NZ_JAKEVZ010000003.1"/>
</dbReference>
<dbReference type="InterPro" id="IPR019734">
    <property type="entry name" value="TPR_rpt"/>
</dbReference>
<dbReference type="Pfam" id="PF14559">
    <property type="entry name" value="TPR_19"/>
    <property type="match status" value="1"/>
</dbReference>
<keyword evidence="1" id="KW-0802">TPR repeat</keyword>
<dbReference type="SUPFAM" id="SSF48452">
    <property type="entry name" value="TPR-like"/>
    <property type="match status" value="1"/>
</dbReference>
<evidence type="ECO:0000313" key="4">
    <source>
        <dbReference type="Proteomes" id="UP001201449"/>
    </source>
</evidence>
<gene>
    <name evidence="3" type="ORF">L0U89_04895</name>
</gene>